<evidence type="ECO:0000256" key="2">
    <source>
        <dbReference type="SAM" id="Phobius"/>
    </source>
</evidence>
<dbReference type="EMBL" id="AP023356">
    <property type="protein sequence ID" value="BCJ45140.1"/>
    <property type="molecule type" value="Genomic_DNA"/>
</dbReference>
<keyword evidence="4" id="KW-1185">Reference proteome</keyword>
<keyword evidence="2" id="KW-0812">Transmembrane</keyword>
<feature type="transmembrane region" description="Helical" evidence="2">
    <location>
        <begin position="177"/>
        <end position="197"/>
    </location>
</feature>
<feature type="transmembrane region" description="Helical" evidence="2">
    <location>
        <begin position="328"/>
        <end position="348"/>
    </location>
</feature>
<feature type="compositionally biased region" description="Basic and acidic residues" evidence="1">
    <location>
        <begin position="383"/>
        <end position="409"/>
    </location>
</feature>
<gene>
    <name evidence="3" type="ORF">Aiant_57970</name>
</gene>
<feature type="transmembrane region" description="Helical" evidence="2">
    <location>
        <begin position="250"/>
        <end position="270"/>
    </location>
</feature>
<dbReference type="Proteomes" id="UP000676967">
    <property type="component" value="Chromosome"/>
</dbReference>
<feature type="transmembrane region" description="Helical" evidence="2">
    <location>
        <begin position="277"/>
        <end position="297"/>
    </location>
</feature>
<feature type="transmembrane region" description="Helical" evidence="2">
    <location>
        <begin position="218"/>
        <end position="238"/>
    </location>
</feature>
<evidence type="ECO:0000256" key="1">
    <source>
        <dbReference type="SAM" id="MobiDB-lite"/>
    </source>
</evidence>
<feature type="region of interest" description="Disordered" evidence="1">
    <location>
        <begin position="375"/>
        <end position="430"/>
    </location>
</feature>
<feature type="compositionally biased region" description="Basic and acidic residues" evidence="1">
    <location>
        <begin position="417"/>
        <end position="430"/>
    </location>
</feature>
<evidence type="ECO:0000313" key="3">
    <source>
        <dbReference type="EMBL" id="BCJ45140.1"/>
    </source>
</evidence>
<keyword evidence="2" id="KW-0472">Membrane</keyword>
<accession>A0ABN6CHX7</accession>
<evidence type="ECO:0008006" key="5">
    <source>
        <dbReference type="Google" id="ProtNLM"/>
    </source>
</evidence>
<reference evidence="3 4" key="1">
    <citation type="submission" date="2020-08" db="EMBL/GenBank/DDBJ databases">
        <title>Whole genome shotgun sequence of Actinoplanes ianthinogenes NBRC 13996.</title>
        <authorList>
            <person name="Komaki H."/>
            <person name="Tamura T."/>
        </authorList>
    </citation>
    <scope>NUCLEOTIDE SEQUENCE [LARGE SCALE GENOMIC DNA]</scope>
    <source>
        <strain evidence="3 4">NBRC 13996</strain>
    </source>
</reference>
<sequence length="430" mass="44832">MGRSGVAEENEIQSGRQFRRFALAVCAIGVVIQLGLTAYYLGMGHKAAPHHLPVGLVAGAEQRAEVVGMLEDGGRFRVTDYPGAAALTTAIKRREVYGGADLTGDAPHLYVASAAGPAAASLLRSTYTAVLQQRTAAQVAQLAEAGDQVGIVVVRSLTTPPQVTDVVPLPPDDVNGVSLGFLTQALSLGGTVASMGLGRLIPRTRRSWRRGVAHLSTLILYAVGSGAAVLWSMSWFGIGSGANHGEMLGIFSLISLAVTGSTAGAVALIGPAGAAVGAFYFMIGTVISGASILPEFLPAFGRRLGENLPTGAGVQAVRQDLYFPQAPIAQHMWVLAAYAIVGCLLILITNGLPNRKDSTSEVDLDLTVRLEGPGVESISRSNSDFRGHAEPEERGNRGSELAHRGHPEPDPGVADSAGDHVDRDPDRGVR</sequence>
<evidence type="ECO:0000313" key="4">
    <source>
        <dbReference type="Proteomes" id="UP000676967"/>
    </source>
</evidence>
<name>A0ABN6CHX7_9ACTN</name>
<dbReference type="RefSeq" id="WP_212846544.1">
    <property type="nucleotide sequence ID" value="NZ_AP023356.1"/>
</dbReference>
<feature type="transmembrane region" description="Helical" evidence="2">
    <location>
        <begin position="21"/>
        <end position="42"/>
    </location>
</feature>
<keyword evidence="2" id="KW-1133">Transmembrane helix</keyword>
<protein>
    <recommendedName>
        <fullName evidence="5">ABC transporter permease</fullName>
    </recommendedName>
</protein>
<proteinExistence type="predicted"/>
<organism evidence="3 4">
    <name type="scientific">Actinoplanes ianthinogenes</name>
    <dbReference type="NCBI Taxonomy" id="122358"/>
    <lineage>
        <taxon>Bacteria</taxon>
        <taxon>Bacillati</taxon>
        <taxon>Actinomycetota</taxon>
        <taxon>Actinomycetes</taxon>
        <taxon>Micromonosporales</taxon>
        <taxon>Micromonosporaceae</taxon>
        <taxon>Actinoplanes</taxon>
    </lineage>
</organism>